<dbReference type="Proteomes" id="UP001549207">
    <property type="component" value="Unassembled WGS sequence"/>
</dbReference>
<dbReference type="EMBL" id="JBEPNJ010000006">
    <property type="protein sequence ID" value="MET3772408.1"/>
    <property type="molecule type" value="Genomic_DNA"/>
</dbReference>
<protein>
    <submittedName>
        <fullName evidence="1">Uncharacterized protein</fullName>
    </submittedName>
</protein>
<keyword evidence="2" id="KW-1185">Reference proteome</keyword>
<gene>
    <name evidence="1" type="ORF">ABIC98_002053</name>
</gene>
<proteinExistence type="predicted"/>
<sequence>MNPAAPRMLTAYYVLLDDGGSSGVRFGCNDSLVGLARAAPGTEPLLTAAMNALLQGAGDADIPLDPIEVSDVYNALDGSELTFLSGSFDGTTVTVYLAGTLSLGGACDVPRVEAQLTHTAVAAVGAIRADVYVNGQPLSEVLRQD</sequence>
<accession>A0ACC6TFG6</accession>
<name>A0ACC6TFG6_9MICC</name>
<organism evidence="1 2">
    <name type="scientific">Arthrobacter nitrophenolicus</name>
    <dbReference type="NCBI Taxonomy" id="683150"/>
    <lineage>
        <taxon>Bacteria</taxon>
        <taxon>Bacillati</taxon>
        <taxon>Actinomycetota</taxon>
        <taxon>Actinomycetes</taxon>
        <taxon>Micrococcales</taxon>
        <taxon>Micrococcaceae</taxon>
        <taxon>Arthrobacter</taxon>
    </lineage>
</organism>
<reference evidence="1" key="1">
    <citation type="submission" date="2024-06" db="EMBL/GenBank/DDBJ databases">
        <title>Genomic Encyclopedia of Type Strains, Phase IV (KMG-IV): sequencing the most valuable type-strain genomes for metagenomic binning, comparative biology and taxonomic classification.</title>
        <authorList>
            <person name="Goeker M."/>
        </authorList>
    </citation>
    <scope>NUCLEOTIDE SEQUENCE</scope>
    <source>
        <strain evidence="1">SJCon</strain>
    </source>
</reference>
<comment type="caution">
    <text evidence="1">The sequence shown here is derived from an EMBL/GenBank/DDBJ whole genome shotgun (WGS) entry which is preliminary data.</text>
</comment>
<evidence type="ECO:0000313" key="1">
    <source>
        <dbReference type="EMBL" id="MET3772408.1"/>
    </source>
</evidence>
<evidence type="ECO:0000313" key="2">
    <source>
        <dbReference type="Proteomes" id="UP001549207"/>
    </source>
</evidence>